<dbReference type="CDD" id="cd04497">
    <property type="entry name" value="hPOT1_OB1_like"/>
    <property type="match status" value="1"/>
</dbReference>
<gene>
    <name evidence="7" type="primary">LOC100270667</name>
</gene>
<dbReference type="Gramene" id="TraesCS2B03G0900900.2">
    <property type="protein sequence ID" value="TraesCS2B03G0900900.2.CDS"/>
    <property type="gene ID" value="TraesCS2B03G0900900"/>
</dbReference>
<evidence type="ECO:0000256" key="3">
    <source>
        <dbReference type="ARBA" id="ARBA00022895"/>
    </source>
</evidence>
<dbReference type="STRING" id="4565.A0A3B6C897"/>
<keyword evidence="4" id="KW-0238">DNA-binding</keyword>
<keyword evidence="2" id="KW-0158">Chromosome</keyword>
<dbReference type="Gene3D" id="2.40.50.140">
    <property type="entry name" value="Nucleic acid-binding proteins"/>
    <property type="match status" value="2"/>
</dbReference>
<dbReference type="RefSeq" id="XP_044324807.1">
    <property type="nucleotide sequence ID" value="XM_044468872.1"/>
</dbReference>
<dbReference type="InterPro" id="IPR011564">
    <property type="entry name" value="Telomer_end-bd_POT1/Cdc13"/>
</dbReference>
<dbReference type="AlphaFoldDB" id="A0A3B6C897"/>
<dbReference type="InterPro" id="IPR057620">
    <property type="entry name" value="POT1A/B-like_OB"/>
</dbReference>
<dbReference type="PANTHER" id="PTHR14513:SF0">
    <property type="entry name" value="PROTECTION OF TELOMERES PROTEIN 1"/>
    <property type="match status" value="1"/>
</dbReference>
<dbReference type="Gramene" id="TraesJAG2B03G00972280.1">
    <property type="protein sequence ID" value="TraesJAG2B03G00972280.1"/>
    <property type="gene ID" value="TraesJAG2B03G00972280"/>
</dbReference>
<evidence type="ECO:0000256" key="1">
    <source>
        <dbReference type="ARBA" id="ARBA00004574"/>
    </source>
</evidence>
<dbReference type="Gramene" id="TraesCS2B02G348600.2">
    <property type="protein sequence ID" value="TraesCS2B02G348600.2"/>
    <property type="gene ID" value="TraesCS2B02G348600"/>
</dbReference>
<evidence type="ECO:0000256" key="5">
    <source>
        <dbReference type="SAM" id="MobiDB-lite"/>
    </source>
</evidence>
<dbReference type="GO" id="GO:0032210">
    <property type="term" value="P:regulation of telomere maintenance via telomerase"/>
    <property type="evidence" value="ECO:0000318"/>
    <property type="project" value="GO_Central"/>
</dbReference>
<dbReference type="PaxDb" id="4565-Traes_2BL_C75302233.1"/>
<dbReference type="Pfam" id="PF25507">
    <property type="entry name" value="OB_POT1A"/>
    <property type="match status" value="1"/>
</dbReference>
<sequence length="487" mass="54985">MDASSSAAAVRERKRQREGGAVPSMAGGEAEYVYLPIAEALKASGIRVCLFAVVIEIGAAFRSRGTDFTLTLRIADQSRTSGISVTFFANNTALLPCVRSSGDIISLHNVVVKVLHGEFFVTIEKRFSSFALFGGMVSTEFRPYQISMKHQGTKHDNQILTQMRMWLVYHPPGLKDLELQLRNIKSDSTFDLVCKVLHVCEAPSGEWIFYVWDGTDTPPTELQTRLDMEAVTPTPLHPEEAPLPREVLCTLPCVGTVLRVFSNRFSKEILHLQKDIYWARFCNITCKQEFGMWKGSLLPSSRIRLLSNEDGSVIERLKTYDGRFATQVHREPMASLHMASDITDVEFKRAGYTTLMESLTHEQVTHKFKTLVRVVAAYPCQGKELHSLLTGDYCLRLTLEDPTARIHAYVHKDDAVSFFGGFLTLAALTRKMNRLLGVPEPEDDAEEGMAGGRNPPWIWCCLKSYRLDKYDPWGSRRYRIFGTEIRD</sequence>
<dbReference type="Proteomes" id="UP000019116">
    <property type="component" value="Chromosome 2B"/>
</dbReference>
<name>A0A3B6C897_WHEAT</name>
<dbReference type="Gramene" id="TraesNOR2B03G00986390.1">
    <property type="protein sequence ID" value="TraesNOR2B03G00986390.1"/>
    <property type="gene ID" value="TraesNOR2B03G00986390"/>
</dbReference>
<dbReference type="EnsemblPlants" id="TraesCS2B02G348600.2">
    <property type="protein sequence ID" value="TraesCS2B02G348600.2"/>
    <property type="gene ID" value="TraesCS2B02G348600"/>
</dbReference>
<dbReference type="OMA" id="IHAFLYA"/>
<dbReference type="GO" id="GO:0010521">
    <property type="term" value="F:telomerase inhibitor activity"/>
    <property type="evidence" value="ECO:0000318"/>
    <property type="project" value="GO_Central"/>
</dbReference>
<dbReference type="GO" id="GO:0098505">
    <property type="term" value="F:G-rich strand telomeric DNA binding"/>
    <property type="evidence" value="ECO:0000318"/>
    <property type="project" value="GO_Central"/>
</dbReference>
<reference evidence="7" key="2">
    <citation type="submission" date="2018-10" db="UniProtKB">
        <authorList>
            <consortium name="EnsemblPlants"/>
        </authorList>
    </citation>
    <scope>IDENTIFICATION</scope>
</reference>
<dbReference type="Gramene" id="TraesLDM2B03G00973230.1">
    <property type="protein sequence ID" value="TraesLDM2B03G00973230.1"/>
    <property type="gene ID" value="TraesLDM2B03G00973230"/>
</dbReference>
<dbReference type="SUPFAM" id="SSF50249">
    <property type="entry name" value="Nucleic acid-binding proteins"/>
    <property type="match status" value="2"/>
</dbReference>
<dbReference type="GO" id="GO:0000783">
    <property type="term" value="C:nuclear telomere cap complex"/>
    <property type="evidence" value="ECO:0000318"/>
    <property type="project" value="GO_Central"/>
</dbReference>
<dbReference type="Gramene" id="TraesRN2B0100930200.2">
    <property type="protein sequence ID" value="TraesRN2B0100930200.2"/>
    <property type="gene ID" value="TraesRN2B0100930200"/>
</dbReference>
<keyword evidence="3" id="KW-0779">Telomere</keyword>
<dbReference type="SMR" id="A0A3B6C897"/>
<dbReference type="OrthoDB" id="2186770at2759"/>
<proteinExistence type="predicted"/>
<evidence type="ECO:0000256" key="4">
    <source>
        <dbReference type="ARBA" id="ARBA00023125"/>
    </source>
</evidence>
<evidence type="ECO:0000259" key="6">
    <source>
        <dbReference type="SMART" id="SM00976"/>
    </source>
</evidence>
<evidence type="ECO:0000256" key="2">
    <source>
        <dbReference type="ARBA" id="ARBA00022454"/>
    </source>
</evidence>
<comment type="subcellular location">
    <subcellularLocation>
        <location evidence="1">Chromosome</location>
        <location evidence="1">Telomere</location>
    </subcellularLocation>
</comment>
<dbReference type="GeneID" id="100270667"/>
<evidence type="ECO:0000313" key="8">
    <source>
        <dbReference type="Proteomes" id="UP000019116"/>
    </source>
</evidence>
<evidence type="ECO:0000313" key="7">
    <source>
        <dbReference type="EnsemblPlants" id="TraesCS2B02G348600.2"/>
    </source>
</evidence>
<dbReference type="Gramene" id="TraesSYM2B03G00986850.1">
    <property type="protein sequence ID" value="TraesSYM2B03G00986850.1"/>
    <property type="gene ID" value="TraesSYM2B03G00986850"/>
</dbReference>
<dbReference type="PANTHER" id="PTHR14513">
    <property type="entry name" value="PROTECTION OF TELOMERES 1"/>
    <property type="match status" value="1"/>
</dbReference>
<dbReference type="Gramene" id="TraesMAC2B03G00970100.1">
    <property type="protein sequence ID" value="TraesMAC2B03G00970100.1"/>
    <property type="gene ID" value="TraesMAC2B03G00970100"/>
</dbReference>
<dbReference type="Gramene" id="TraesARI2B03G00987340.1">
    <property type="protein sequence ID" value="TraesARI2B03G00987340.1"/>
    <property type="gene ID" value="TraesARI2B03G00987340"/>
</dbReference>
<keyword evidence="8" id="KW-1185">Reference proteome</keyword>
<reference evidence="7" key="1">
    <citation type="submission" date="2018-08" db="EMBL/GenBank/DDBJ databases">
        <authorList>
            <person name="Rossello M."/>
        </authorList>
    </citation>
    <scope>NUCLEOTIDE SEQUENCE [LARGE SCALE GENOMIC DNA]</scope>
    <source>
        <strain evidence="7">cv. Chinese Spring</strain>
    </source>
</reference>
<dbReference type="Pfam" id="PF02765">
    <property type="entry name" value="POT1"/>
    <property type="match status" value="1"/>
</dbReference>
<feature type="region of interest" description="Disordered" evidence="5">
    <location>
        <begin position="1"/>
        <end position="22"/>
    </location>
</feature>
<protein>
    <recommendedName>
        <fullName evidence="6">Telomeric single stranded DNA binding POT1/Cdc13 domain-containing protein</fullName>
    </recommendedName>
</protein>
<feature type="domain" description="Telomeric single stranded DNA binding POT1/Cdc13" evidence="6">
    <location>
        <begin position="34"/>
        <end position="168"/>
    </location>
</feature>
<organism evidence="7">
    <name type="scientific">Triticum aestivum</name>
    <name type="common">Wheat</name>
    <dbReference type="NCBI Taxonomy" id="4565"/>
    <lineage>
        <taxon>Eukaryota</taxon>
        <taxon>Viridiplantae</taxon>
        <taxon>Streptophyta</taxon>
        <taxon>Embryophyta</taxon>
        <taxon>Tracheophyta</taxon>
        <taxon>Spermatophyta</taxon>
        <taxon>Magnoliopsida</taxon>
        <taxon>Liliopsida</taxon>
        <taxon>Poales</taxon>
        <taxon>Poaceae</taxon>
        <taxon>BOP clade</taxon>
        <taxon>Pooideae</taxon>
        <taxon>Triticodae</taxon>
        <taxon>Triticeae</taxon>
        <taxon>Triticinae</taxon>
        <taxon>Triticum</taxon>
    </lineage>
</organism>
<dbReference type="InterPro" id="IPR012340">
    <property type="entry name" value="NA-bd_OB-fold"/>
</dbReference>
<dbReference type="GO" id="GO:0016233">
    <property type="term" value="P:telomere capping"/>
    <property type="evidence" value="ECO:0000318"/>
    <property type="project" value="GO_Central"/>
</dbReference>
<dbReference type="InterPro" id="IPR028389">
    <property type="entry name" value="POT1"/>
</dbReference>
<dbReference type="SMART" id="SM00976">
    <property type="entry name" value="Telo_bind"/>
    <property type="match status" value="1"/>
</dbReference>
<accession>A0A3B6C897</accession>
<dbReference type="Gramene" id="TraesPARA_EIv1.0_0533800.1">
    <property type="protein sequence ID" value="TraesPARA_EIv1.0_0533800.1.CDS"/>
    <property type="gene ID" value="TraesPARA_EIv1.0_0533800"/>
</dbReference>
<dbReference type="Gramene" id="TraesSTA2B03G00968750.1">
    <property type="protein sequence ID" value="TraesSTA2B03G00968750.1"/>
    <property type="gene ID" value="TraesSTA2B03G00968750"/>
</dbReference>